<evidence type="ECO:0000256" key="3">
    <source>
        <dbReference type="ARBA" id="ARBA00022448"/>
    </source>
</evidence>
<evidence type="ECO:0000256" key="1">
    <source>
        <dbReference type="ARBA" id="ARBA00004442"/>
    </source>
</evidence>
<dbReference type="eggNOG" id="COG1538">
    <property type="taxonomic scope" value="Bacteria"/>
</dbReference>
<dbReference type="GO" id="GO:0042834">
    <property type="term" value="F:peptidoglycan binding"/>
    <property type="evidence" value="ECO:0007669"/>
    <property type="project" value="InterPro"/>
</dbReference>
<dbReference type="PANTHER" id="PTHR30026:SF20">
    <property type="entry name" value="OUTER MEMBRANE PROTEIN TOLC"/>
    <property type="match status" value="1"/>
</dbReference>
<dbReference type="Pfam" id="PF02321">
    <property type="entry name" value="OEP"/>
    <property type="match status" value="1"/>
</dbReference>
<proteinExistence type="inferred from homology"/>
<gene>
    <name evidence="9" type="ordered locus">Arnit_2586</name>
</gene>
<dbReference type="Proteomes" id="UP000000939">
    <property type="component" value="Chromosome"/>
</dbReference>
<name>D5V6G4_ARCNC</name>
<evidence type="ECO:0000256" key="8">
    <source>
        <dbReference type="SAM" id="Coils"/>
    </source>
</evidence>
<comment type="similarity">
    <text evidence="2">Belongs to the outer membrane factor (OMF) (TC 1.B.17) family.</text>
</comment>
<comment type="subcellular location">
    <subcellularLocation>
        <location evidence="1">Cell outer membrane</location>
    </subcellularLocation>
</comment>
<evidence type="ECO:0000256" key="2">
    <source>
        <dbReference type="ARBA" id="ARBA00007613"/>
    </source>
</evidence>
<feature type="coiled-coil region" evidence="8">
    <location>
        <begin position="352"/>
        <end position="401"/>
    </location>
</feature>
<dbReference type="AlphaFoldDB" id="D5V6G4"/>
<dbReference type="PANTHER" id="PTHR30026">
    <property type="entry name" value="OUTER MEMBRANE PROTEIN TOLC"/>
    <property type="match status" value="1"/>
</dbReference>
<evidence type="ECO:0000256" key="7">
    <source>
        <dbReference type="ARBA" id="ARBA00023237"/>
    </source>
</evidence>
<protein>
    <submittedName>
        <fullName evidence="9">Outer membrane efflux protein</fullName>
    </submittedName>
</protein>
<keyword evidence="8" id="KW-0175">Coiled coil</keyword>
<dbReference type="STRING" id="572480.Arnit_2586"/>
<organism evidence="9 10">
    <name type="scientific">Arcobacter nitrofigilis (strain ATCC 33309 / DSM 7299 / CCUG 15893 / LMG 7604 / NCTC 12251 / CI)</name>
    <name type="common">Campylobacter nitrofigilis</name>
    <dbReference type="NCBI Taxonomy" id="572480"/>
    <lineage>
        <taxon>Bacteria</taxon>
        <taxon>Pseudomonadati</taxon>
        <taxon>Campylobacterota</taxon>
        <taxon>Epsilonproteobacteria</taxon>
        <taxon>Campylobacterales</taxon>
        <taxon>Arcobacteraceae</taxon>
        <taxon>Arcobacter</taxon>
    </lineage>
</organism>
<dbReference type="Gene3D" id="3.30.70.1070">
    <property type="entry name" value="Sporulation related repeat"/>
    <property type="match status" value="1"/>
</dbReference>
<keyword evidence="5" id="KW-0812">Transmembrane</keyword>
<dbReference type="GO" id="GO:0015288">
    <property type="term" value="F:porin activity"/>
    <property type="evidence" value="ECO:0007669"/>
    <property type="project" value="TreeGrafter"/>
</dbReference>
<dbReference type="InterPro" id="IPR051906">
    <property type="entry name" value="TolC-like"/>
</dbReference>
<dbReference type="GO" id="GO:1990281">
    <property type="term" value="C:efflux pump complex"/>
    <property type="evidence" value="ECO:0007669"/>
    <property type="project" value="TreeGrafter"/>
</dbReference>
<dbReference type="KEGG" id="ant:Arnit_2586"/>
<evidence type="ECO:0000313" key="9">
    <source>
        <dbReference type="EMBL" id="ADG94234.1"/>
    </source>
</evidence>
<keyword evidence="3" id="KW-0813">Transport</keyword>
<keyword evidence="6" id="KW-0472">Membrane</keyword>
<dbReference type="InterPro" id="IPR003423">
    <property type="entry name" value="OMP_efflux"/>
</dbReference>
<dbReference type="EMBL" id="CP001999">
    <property type="protein sequence ID" value="ADG94234.1"/>
    <property type="molecule type" value="Genomic_DNA"/>
</dbReference>
<accession>D5V6G4</accession>
<dbReference type="GO" id="GO:0015562">
    <property type="term" value="F:efflux transmembrane transporter activity"/>
    <property type="evidence" value="ECO:0007669"/>
    <property type="project" value="InterPro"/>
</dbReference>
<evidence type="ECO:0000256" key="5">
    <source>
        <dbReference type="ARBA" id="ARBA00022692"/>
    </source>
</evidence>
<dbReference type="InterPro" id="IPR036680">
    <property type="entry name" value="SPOR-like_sf"/>
</dbReference>
<evidence type="ECO:0000256" key="4">
    <source>
        <dbReference type="ARBA" id="ARBA00022452"/>
    </source>
</evidence>
<keyword evidence="4" id="KW-1134">Transmembrane beta strand</keyword>
<evidence type="ECO:0000313" key="10">
    <source>
        <dbReference type="Proteomes" id="UP000000939"/>
    </source>
</evidence>
<dbReference type="RefSeq" id="WP_013136379.1">
    <property type="nucleotide sequence ID" value="NC_014166.1"/>
</dbReference>
<dbReference type="GO" id="GO:0009279">
    <property type="term" value="C:cell outer membrane"/>
    <property type="evidence" value="ECO:0007669"/>
    <property type="project" value="UniProtKB-SubCell"/>
</dbReference>
<dbReference type="OrthoDB" id="5348365at2"/>
<dbReference type="SUPFAM" id="SSF56954">
    <property type="entry name" value="Outer membrane efflux proteins (OEP)"/>
    <property type="match status" value="1"/>
</dbReference>
<dbReference type="HOGENOM" id="CLU_451764_0_0_7"/>
<reference evidence="9 10" key="1">
    <citation type="journal article" date="2010" name="Stand. Genomic Sci.">
        <title>Complete genome sequence of Arcobacter nitrofigilis type strain (CI).</title>
        <authorList>
            <person name="Pati A."/>
            <person name="Gronow S."/>
            <person name="Lapidus A."/>
            <person name="Copeland A."/>
            <person name="Glavina Del Rio T."/>
            <person name="Nolan M."/>
            <person name="Lucas S."/>
            <person name="Tice H."/>
            <person name="Cheng J.F."/>
            <person name="Han C."/>
            <person name="Chertkov O."/>
            <person name="Bruce D."/>
            <person name="Tapia R."/>
            <person name="Goodwin L."/>
            <person name="Pitluck S."/>
            <person name="Liolios K."/>
            <person name="Ivanova N."/>
            <person name="Mavromatis K."/>
            <person name="Chen A."/>
            <person name="Palaniappan K."/>
            <person name="Land M."/>
            <person name="Hauser L."/>
            <person name="Chang Y.J."/>
            <person name="Jeffries C.D."/>
            <person name="Detter J.C."/>
            <person name="Rohde M."/>
            <person name="Goker M."/>
            <person name="Bristow J."/>
            <person name="Eisen J.A."/>
            <person name="Markowitz V."/>
            <person name="Hugenholtz P."/>
            <person name="Klenk H.P."/>
            <person name="Kyrpides N.C."/>
        </authorList>
    </citation>
    <scope>NUCLEOTIDE SEQUENCE [LARGE SCALE GENOMIC DNA]</scope>
    <source>
        <strain evidence="10">ATCC 33309 / DSM 7299 / CCUG 15893 / LMG 7604 / NCTC 12251 / CI</strain>
    </source>
</reference>
<keyword evidence="10" id="KW-1185">Reference proteome</keyword>
<sequence length="684" mass="79601" precursor="true">MKIINLVLVLLLYSSYSYGETLKTVVIESLQNSPKIKSLESNSKGNKLYVDEAYGDYLPTLSYEAYIEDKKRINTPYNRSSTTSDQNGSNQQLKLEQTIYNGGLRGAKLEEAKHNYQAKLISNISDTEKVILDTTLAYLDYVKNLELTKLTKNNLEVQNKYLETAFQTEEVSGDKVDRLLVQNKIFTINEKLIELKNSLKNAKSLLNRYYPKEISSGACRPYLIKSVVPRNVNELLEKGIKNNYKVLEEIENIKSQKAVVEQETARFLPTLKFRLLKEIDDSIDSDNVKKNDESARLTLSYNLFNGGKDKAVYERERLFLDESQRKLDDVTSDSKEKLESEYANYTSSNNKIDTIKKHVDKLKEILKIFEDQFDGGTRSFIDVLNQEEELYKKKIELIEEEYNRFTNYYTLLFDLSKLSDTIYLLDDQVCGEIKVDLRVKKEKEATVSNELADLLSGNDNLQVNDNSKAKEENKKEKVNKIFNSLLDDIYNTDRIKNVDLDKVKRNDFQEKVDDKAIRKKKIDDKIDNEIDRLIMEDDNTPVDNKNVKKLEVKSEVKPKGKLENKKPNNIIKVSDLNIKNEFFKNHEKAYTIVLLTGIINKVDENFFVNKYKIEDNTFIYKFKTNGNDYVRVLYGFYNSVKEAELGMDMLNEKMDLKDAYIDNLKRNQFLYNKYKSSWGNKIEQ</sequence>
<dbReference type="Gene3D" id="1.20.1600.10">
    <property type="entry name" value="Outer membrane efflux proteins (OEP)"/>
    <property type="match status" value="1"/>
</dbReference>
<evidence type="ECO:0000256" key="6">
    <source>
        <dbReference type="ARBA" id="ARBA00023136"/>
    </source>
</evidence>
<keyword evidence="7" id="KW-0998">Cell outer membrane</keyword>